<evidence type="ECO:0000313" key="1">
    <source>
        <dbReference type="EMBL" id="OFJ46398.1"/>
    </source>
</evidence>
<reference evidence="1 2" key="1">
    <citation type="submission" date="2016-10" db="EMBL/GenBank/DDBJ databases">
        <title>Updated version of Genome Assembly of Janthinobacterium lividum ERGS5:01.</title>
        <authorList>
            <person name="Kumar R."/>
            <person name="Acharya V."/>
            <person name="Singh D."/>
        </authorList>
    </citation>
    <scope>NUCLEOTIDE SEQUENCE [LARGE SCALE GENOMIC DNA]</scope>
    <source>
        <strain evidence="1 2">ERGS5:01</strain>
    </source>
</reference>
<evidence type="ECO:0000313" key="2">
    <source>
        <dbReference type="Proteomes" id="UP000092634"/>
    </source>
</evidence>
<evidence type="ECO:0008006" key="3">
    <source>
        <dbReference type="Google" id="ProtNLM"/>
    </source>
</evidence>
<dbReference type="Proteomes" id="UP000092634">
    <property type="component" value="Unassembled WGS sequence"/>
</dbReference>
<dbReference type="Pfam" id="PF07030">
    <property type="entry name" value="Phage_Mu_Gp36"/>
    <property type="match status" value="1"/>
</dbReference>
<sequence length="163" mass="17452">MTYATPQNMIDEFGLREMQIIGDPDGTGAVVTARVQNALNKASEQIDFFAGQRCALPLVVSTPAVATFLNQLCMDIARYRLTGSSGISATDEVKERYKEADAKLAQITSGKIILCAQTGINSDGATSGGLQPTNLTAGEVEFDGAPRRFTSDALSDYLPRVNR</sequence>
<gene>
    <name evidence="1" type="ORF">BA896_021840</name>
</gene>
<proteinExistence type="predicted"/>
<dbReference type="EMBL" id="MAQB02000014">
    <property type="protein sequence ID" value="OFJ46398.1"/>
    <property type="molecule type" value="Genomic_DNA"/>
</dbReference>
<accession>A0A1E8PJA0</accession>
<dbReference type="InterPro" id="IPR009752">
    <property type="entry name" value="Phage_Mu_GpJ"/>
</dbReference>
<protein>
    <recommendedName>
        <fullName evidence="3">Mu-like prophage protein gp36</fullName>
    </recommendedName>
</protein>
<name>A0A1E8PJA0_9BURK</name>
<comment type="caution">
    <text evidence="1">The sequence shown here is derived from an EMBL/GenBank/DDBJ whole genome shotgun (WGS) entry which is preliminary data.</text>
</comment>
<dbReference type="AlphaFoldDB" id="A0A1E8PJA0"/>
<organism evidence="1 2">
    <name type="scientific">Janthinobacterium lividum</name>
    <dbReference type="NCBI Taxonomy" id="29581"/>
    <lineage>
        <taxon>Bacteria</taxon>
        <taxon>Pseudomonadati</taxon>
        <taxon>Pseudomonadota</taxon>
        <taxon>Betaproteobacteria</taxon>
        <taxon>Burkholderiales</taxon>
        <taxon>Oxalobacteraceae</taxon>
        <taxon>Janthinobacterium</taxon>
    </lineage>
</organism>